<organism evidence="2 3">
    <name type="scientific">Thermus composti</name>
    <dbReference type="NCBI Taxonomy" id="532059"/>
    <lineage>
        <taxon>Bacteria</taxon>
        <taxon>Thermotogati</taxon>
        <taxon>Deinococcota</taxon>
        <taxon>Deinococci</taxon>
        <taxon>Thermales</taxon>
        <taxon>Thermaceae</taxon>
        <taxon>Thermus</taxon>
    </lineage>
</organism>
<feature type="transmembrane region" description="Helical" evidence="1">
    <location>
        <begin position="555"/>
        <end position="575"/>
    </location>
</feature>
<dbReference type="Pfam" id="PF00873">
    <property type="entry name" value="ACR_tran"/>
    <property type="match status" value="2"/>
</dbReference>
<protein>
    <submittedName>
        <fullName evidence="2">Efflux RND transporter permease subunit</fullName>
    </submittedName>
</protein>
<dbReference type="PANTHER" id="PTHR32063:SF0">
    <property type="entry name" value="SWARMING MOTILITY PROTEIN SWRC"/>
    <property type="match status" value="1"/>
</dbReference>
<keyword evidence="1" id="KW-0812">Transmembrane</keyword>
<dbReference type="Gene3D" id="3.30.70.1430">
    <property type="entry name" value="Multidrug efflux transporter AcrB pore domain"/>
    <property type="match status" value="2"/>
</dbReference>
<dbReference type="Gene3D" id="1.20.1640.10">
    <property type="entry name" value="Multidrug efflux transporter AcrB transmembrane domain"/>
    <property type="match status" value="4"/>
</dbReference>
<dbReference type="Gene3D" id="3.30.70.1320">
    <property type="entry name" value="Multidrug efflux transporter AcrB pore domain like"/>
    <property type="match status" value="1"/>
</dbReference>
<feature type="transmembrane region" description="Helical" evidence="1">
    <location>
        <begin position="519"/>
        <end position="535"/>
    </location>
</feature>
<feature type="transmembrane region" description="Helical" evidence="1">
    <location>
        <begin position="336"/>
        <end position="367"/>
    </location>
</feature>
<feature type="transmembrane region" description="Helical" evidence="1">
    <location>
        <begin position="461"/>
        <end position="482"/>
    </location>
</feature>
<dbReference type="Gene3D" id="3.30.70.1440">
    <property type="entry name" value="Multidrug efflux transporter AcrB pore domain"/>
    <property type="match status" value="1"/>
</dbReference>
<keyword evidence="3" id="KW-1185">Reference proteome</keyword>
<keyword evidence="1" id="KW-0472">Membrane</keyword>
<accession>A0ABV6PYQ9</accession>
<feature type="transmembrane region" description="Helical" evidence="1">
    <location>
        <begin position="979"/>
        <end position="1003"/>
    </location>
</feature>
<dbReference type="InterPro" id="IPR001036">
    <property type="entry name" value="Acrflvin-R"/>
</dbReference>
<name>A0ABV6PYQ9_9DEIN</name>
<feature type="transmembrane region" description="Helical" evidence="1">
    <location>
        <begin position="1055"/>
        <end position="1081"/>
    </location>
</feature>
<comment type="caution">
    <text evidence="2">The sequence shown here is derived from an EMBL/GenBank/DDBJ whole genome shotgun (WGS) entry which is preliminary data.</text>
</comment>
<feature type="transmembrane region" description="Helical" evidence="1">
    <location>
        <begin position="596"/>
        <end position="616"/>
    </location>
</feature>
<feature type="transmembrane region" description="Helical" evidence="1">
    <location>
        <begin position="419"/>
        <end position="449"/>
    </location>
</feature>
<dbReference type="SUPFAM" id="SSF82714">
    <property type="entry name" value="Multidrug efflux transporter AcrB TolC docking domain, DN and DC subdomains"/>
    <property type="match status" value="2"/>
</dbReference>
<gene>
    <name evidence="2" type="ORF">ACFFFP_02125</name>
</gene>
<feature type="transmembrane region" description="Helical" evidence="1">
    <location>
        <begin position="1024"/>
        <end position="1043"/>
    </location>
</feature>
<feature type="transmembrane region" description="Helical" evidence="1">
    <location>
        <begin position="953"/>
        <end position="973"/>
    </location>
</feature>
<dbReference type="SUPFAM" id="SSF82866">
    <property type="entry name" value="Multidrug efflux transporter AcrB transmembrane domain"/>
    <property type="match status" value="2"/>
</dbReference>
<dbReference type="Gene3D" id="3.30.2090.10">
    <property type="entry name" value="Multidrug efflux transporter AcrB TolC docking domain, DN and DC subdomains"/>
    <property type="match status" value="2"/>
</dbReference>
<keyword evidence="1" id="KW-1133">Transmembrane helix</keyword>
<dbReference type="PRINTS" id="PR00702">
    <property type="entry name" value="ACRIFLAVINRP"/>
</dbReference>
<dbReference type="PANTHER" id="PTHR32063">
    <property type="match status" value="1"/>
</dbReference>
<feature type="transmembrane region" description="Helical" evidence="1">
    <location>
        <begin position="373"/>
        <end position="398"/>
    </location>
</feature>
<dbReference type="RefSeq" id="WP_188845709.1">
    <property type="nucleotide sequence ID" value="NZ_BMPJ01000003.1"/>
</dbReference>
<reference evidence="2 3" key="1">
    <citation type="submission" date="2024-09" db="EMBL/GenBank/DDBJ databases">
        <authorList>
            <person name="Sun Q."/>
            <person name="Mori K."/>
        </authorList>
    </citation>
    <scope>NUCLEOTIDE SEQUENCE [LARGE SCALE GENOMIC DNA]</scope>
    <source>
        <strain evidence="2 3">NCAIM B.02340</strain>
    </source>
</reference>
<evidence type="ECO:0000313" key="2">
    <source>
        <dbReference type="EMBL" id="MFC0594979.1"/>
    </source>
</evidence>
<feature type="transmembrane region" description="Helical" evidence="1">
    <location>
        <begin position="923"/>
        <end position="941"/>
    </location>
</feature>
<dbReference type="InterPro" id="IPR027463">
    <property type="entry name" value="AcrB_DN_DC_subdom"/>
</dbReference>
<dbReference type="Proteomes" id="UP001589830">
    <property type="component" value="Unassembled WGS sequence"/>
</dbReference>
<proteinExistence type="predicted"/>
<evidence type="ECO:0000313" key="3">
    <source>
        <dbReference type="Proteomes" id="UP001589830"/>
    </source>
</evidence>
<evidence type="ECO:0000256" key="1">
    <source>
        <dbReference type="SAM" id="Phobius"/>
    </source>
</evidence>
<dbReference type="SUPFAM" id="SSF82693">
    <property type="entry name" value="Multidrug efflux transporter AcrB pore domain, PN1, PN2, PC1 and PC2 subdomains"/>
    <property type="match status" value="3"/>
</dbReference>
<feature type="transmembrane region" description="Helical" evidence="1">
    <location>
        <begin position="12"/>
        <end position="32"/>
    </location>
</feature>
<dbReference type="EMBL" id="JBHLTW010000006">
    <property type="protein sequence ID" value="MFC0594979.1"/>
    <property type="molecule type" value="Genomic_DNA"/>
</dbReference>
<sequence length="1094" mass="116939">MVPINPFVRFSVARYVLSIGLFGAVVAFGLLATRSLGVDLLPSVNIPVVSVTVQYPGASPLTVDQQVTQVLENAVSRLGGISQISATSSQGLSRVVVSFGPDTDRVSALNQVAAQVAAAARSLPSGTTPPAVQSFDPNAQPVLEFGLYAPGKSLEEVYAYAQDVLLPLLQQVSGVANVSLQGGPERGVWVYLDPARLASYRLTPSQVAQALQASTVENPIGSLTRSGTTLSLATRSLPQSAEEVGDLLVDPSRGIRVRDLGRVEVRAEAGEYARVNGHPVVLVSVQQASGSNAVAVVDGVKRALAQTRLPEGYQVLYSNDTTLPIRASLERTYRELFLTAAVVAVVVLLFLGRLNTAFTVILAIPISLSAAPILYQLLGFSFNLVSLLALIVAIGIVVDDSIVVAENVERYRAQGLDQMRAVLVGASEVFSAVAAATLSLLAVLLPVSFIGGFAGRYVEQFALGLAAAVAMSWLEALLFLTVRMAYTPDAEPLTWQGAWKRLRALPEDLAYGLRAFRRGGWLLLLLGLALFLWRWKPALLPLLLLYPLALGLGRYLLGSLLALLEALTLTLHGYTERALERVRQAYARSLPGLLDRAPWVLGGSLLFFLLVAGFFLPRIPFTFTPQSDAGYVRARLSLPPGTSLSRTNALAGRVEGYFLLRPEVATVQTEVSGNGASFVIGLRPHGERPSLFQLLPLYQQGVRALLQDEPSARFLVFGAGGGGGGGFQGTSLTLNLASASQTLLKERLEKAVALLSQEPDLLGATPASTPTSLQFTFRPDPNRLQGTGLTPAQVAQFLQGAVQGVRGGQVELQGFTYPITVRLDPERLSDLEALLSLPVPTASGTLPVRALGALVPEEAPTSLQRQNRLYVAQITVSPSPTAPPPALLLERLSRRLTEAGILDSQVVLTEGQAFGPARMARELQGQGVFLFFLAFFMAYLVMGAQFNSFRYPLYLLLPVPLAIAGALLFLYLTGNSLDIFGILGFLLLIGLSAKNAILYLDFVSQRLGRMPLKEALVEAAYLRFRPIVMTTLTIFVISLPLLLGRGAGAEFGQGLGVVMFGGILVSALLTFFVVPAAFYLFERHRAPTGGEAPA</sequence>